<comment type="caution">
    <text evidence="1">The sequence shown here is derived from an EMBL/GenBank/DDBJ whole genome shotgun (WGS) entry which is preliminary data.</text>
</comment>
<proteinExistence type="predicted"/>
<keyword evidence="2" id="KW-1185">Reference proteome</keyword>
<sequence length="250" mass="26563">MTISSFPGGTAVSRLDVYPDASADGVCGGSPHMHLVSTEAYLVTHGAGAVQTIDTTGYRETPLGDESVVWFTPGTIHRAVDRDGLRAIVLMSNAGLPEAGDAVLTFPAAYLADTETYIAAAALPDGSERPAAAIRRRDLAVEGFLALRARVEAGDDLALPEFHGAAARIVAERAKAWPDAVRSGPLQRALDDLALAEAVARGDVSQLRDARIRIAEASPGDRGWGMCGRLRTYDLKDRELDEIAEPREES</sequence>
<name>A0ABN2PN82_9MICO</name>
<evidence type="ECO:0000313" key="1">
    <source>
        <dbReference type="EMBL" id="GAA1924992.1"/>
    </source>
</evidence>
<gene>
    <name evidence="1" type="ORF">GCM10009775_16610</name>
</gene>
<organism evidence="1 2">
    <name type="scientific">Microbacterium aoyamense</name>
    <dbReference type="NCBI Taxonomy" id="344166"/>
    <lineage>
        <taxon>Bacteria</taxon>
        <taxon>Bacillati</taxon>
        <taxon>Actinomycetota</taxon>
        <taxon>Actinomycetes</taxon>
        <taxon>Micrococcales</taxon>
        <taxon>Microbacteriaceae</taxon>
        <taxon>Microbacterium</taxon>
    </lineage>
</organism>
<evidence type="ECO:0000313" key="2">
    <source>
        <dbReference type="Proteomes" id="UP001501343"/>
    </source>
</evidence>
<dbReference type="InterPro" id="IPR014710">
    <property type="entry name" value="RmlC-like_jellyroll"/>
</dbReference>
<dbReference type="InterPro" id="IPR011051">
    <property type="entry name" value="RmlC_Cupin_sf"/>
</dbReference>
<dbReference type="EMBL" id="BAAAOF010000002">
    <property type="protein sequence ID" value="GAA1924992.1"/>
    <property type="molecule type" value="Genomic_DNA"/>
</dbReference>
<dbReference type="Gene3D" id="2.60.120.10">
    <property type="entry name" value="Jelly Rolls"/>
    <property type="match status" value="1"/>
</dbReference>
<accession>A0ABN2PN82</accession>
<protein>
    <submittedName>
        <fullName evidence="1">Cupin domain-containing protein</fullName>
    </submittedName>
</protein>
<dbReference type="SUPFAM" id="SSF51182">
    <property type="entry name" value="RmlC-like cupins"/>
    <property type="match status" value="1"/>
</dbReference>
<dbReference type="Proteomes" id="UP001501343">
    <property type="component" value="Unassembled WGS sequence"/>
</dbReference>
<dbReference type="RefSeq" id="WP_248147079.1">
    <property type="nucleotide sequence ID" value="NZ_BAAAOF010000002.1"/>
</dbReference>
<reference evidence="1 2" key="1">
    <citation type="journal article" date="2019" name="Int. J. Syst. Evol. Microbiol.">
        <title>The Global Catalogue of Microorganisms (GCM) 10K type strain sequencing project: providing services to taxonomists for standard genome sequencing and annotation.</title>
        <authorList>
            <consortium name="The Broad Institute Genomics Platform"/>
            <consortium name="The Broad Institute Genome Sequencing Center for Infectious Disease"/>
            <person name="Wu L."/>
            <person name="Ma J."/>
        </authorList>
    </citation>
    <scope>NUCLEOTIDE SEQUENCE [LARGE SCALE GENOMIC DNA]</scope>
    <source>
        <strain evidence="1 2">JCM 14900</strain>
    </source>
</reference>